<protein>
    <submittedName>
        <fullName evidence="1">Uncharacterized protein</fullName>
    </submittedName>
</protein>
<gene>
    <name evidence="1" type="ORF">ws633F6_0002</name>
</gene>
<name>I1X4Y5_9BACT</name>
<dbReference type="AlphaFoldDB" id="I1X4Y5"/>
<evidence type="ECO:0000313" key="1">
    <source>
        <dbReference type="EMBL" id="AFI78560.1"/>
    </source>
</evidence>
<accession>I1X4Y5</accession>
<sequence>MFWEGFIVTLLSLSHIKYFGLIILCIAGTALAQAPTSETGSDTDIIEENRPHGDFWQYQELDEDLHGDPVSESFEYVLNTSHRFANWVDGFFDDDRTKGIKNMTRIKLSAWGFWDDDDSYNDSDFNFNLRVKLPRTQKRVQLIITNDPDEDLSTSRAGGVFPDQQKSDETTVGFRFFDLAGLGKKIPGQFSTAMGVGFSSYEPTFKIEPRYIYTHDFKIWSMTFLQKVRWHSEKGWRAETRFDFDRALSTKYFFRFNNEWLWEEDQEDFDGYEYRPRLILSRRFSSKQALLYESNNLFRSEPSFDLFSSALAVRYRRQFWRPWLFVEVAPQVAFREEEDWDASPGVFAKLEILMKKTDK</sequence>
<proteinExistence type="predicted"/>
<reference evidence="1" key="1">
    <citation type="journal article" date="2012" name="ISME J.">
        <title>Roseobacter clade bacteria are abundant in coastal sediments and encode a novel combination of sulfur oxidation genes.</title>
        <authorList>
            <person name="Lenk S."/>
            <person name="Moraru C."/>
            <person name="Hahnke S."/>
            <person name="Arnds J."/>
            <person name="Richter M."/>
            <person name="Kube M."/>
            <person name="Reinhardt R."/>
            <person name="Brinkhoff T."/>
            <person name="Harder J."/>
            <person name="Amann R."/>
            <person name="Mussmann M."/>
        </authorList>
    </citation>
    <scope>NUCLEOTIDE SEQUENCE</scope>
</reference>
<dbReference type="EMBL" id="JQ256785">
    <property type="protein sequence ID" value="AFI78560.1"/>
    <property type="molecule type" value="Genomic_DNA"/>
</dbReference>
<organism evidence="1">
    <name type="scientific">uncultured bacterium ws633F6</name>
    <dbReference type="NCBI Taxonomy" id="1131832"/>
    <lineage>
        <taxon>Bacteria</taxon>
        <taxon>environmental samples</taxon>
    </lineage>
</organism>